<protein>
    <recommendedName>
        <fullName evidence="3">DUF177 domain-containing protein</fullName>
    </recommendedName>
</protein>
<dbReference type="OrthoDB" id="1524821at2"/>
<evidence type="ECO:0000313" key="1">
    <source>
        <dbReference type="EMBL" id="PAU92951.1"/>
    </source>
</evidence>
<evidence type="ECO:0008006" key="3">
    <source>
        <dbReference type="Google" id="ProtNLM"/>
    </source>
</evidence>
<dbReference type="InterPro" id="IPR003772">
    <property type="entry name" value="YceD"/>
</dbReference>
<organism evidence="1 2">
    <name type="scientific">Fodinibius salipaludis</name>
    <dbReference type="NCBI Taxonomy" id="2032627"/>
    <lineage>
        <taxon>Bacteria</taxon>
        <taxon>Pseudomonadati</taxon>
        <taxon>Balneolota</taxon>
        <taxon>Balneolia</taxon>
        <taxon>Balneolales</taxon>
        <taxon>Balneolaceae</taxon>
        <taxon>Fodinibius</taxon>
    </lineage>
</organism>
<accession>A0A2A2G5N2</accession>
<sequence>MSKLEFNIVEIPDGESRRTVELTDEDLDLSPYTFQGGTVDLLFYRTLHFIRVNFHVDSDVEIVCDRSLKPYIQPIESDYEVVFKVDVQEEKEDENGAIRRFNFSSNTLSIEDEVRDTIFLNVPIKKLHPKFLDEEGRPKEFETKSFGDVKEDTDAEVVDPRWEKLKELKN</sequence>
<dbReference type="AlphaFoldDB" id="A0A2A2G5N2"/>
<evidence type="ECO:0000313" key="2">
    <source>
        <dbReference type="Proteomes" id="UP000218831"/>
    </source>
</evidence>
<dbReference type="RefSeq" id="WP_095607607.1">
    <property type="nucleotide sequence ID" value="NZ_NSKE01000012.1"/>
</dbReference>
<dbReference type="Pfam" id="PF02620">
    <property type="entry name" value="YceD"/>
    <property type="match status" value="1"/>
</dbReference>
<name>A0A2A2G5N2_9BACT</name>
<proteinExistence type="predicted"/>
<dbReference type="EMBL" id="NSKE01000012">
    <property type="protein sequence ID" value="PAU92951.1"/>
    <property type="molecule type" value="Genomic_DNA"/>
</dbReference>
<keyword evidence="2" id="KW-1185">Reference proteome</keyword>
<dbReference type="Proteomes" id="UP000218831">
    <property type="component" value="Unassembled WGS sequence"/>
</dbReference>
<gene>
    <name evidence="1" type="ORF">CK503_14385</name>
</gene>
<comment type="caution">
    <text evidence="1">The sequence shown here is derived from an EMBL/GenBank/DDBJ whole genome shotgun (WGS) entry which is preliminary data.</text>
</comment>
<reference evidence="1 2" key="1">
    <citation type="submission" date="2017-08" db="EMBL/GenBank/DDBJ databases">
        <title>Aliifodinibius alkalisoli sp. nov., isolated from saline alkaline soil.</title>
        <authorList>
            <person name="Liu D."/>
            <person name="Zhang G."/>
        </authorList>
    </citation>
    <scope>NUCLEOTIDE SEQUENCE [LARGE SCALE GENOMIC DNA]</scope>
    <source>
        <strain evidence="1 2">WN023</strain>
    </source>
</reference>